<evidence type="ECO:0000256" key="6">
    <source>
        <dbReference type="ARBA" id="ARBA00022692"/>
    </source>
</evidence>
<reference evidence="12" key="1">
    <citation type="submission" date="2011-04" db="EMBL/GenBank/DDBJ databases">
        <title>Evolution of plant cell wall degrading machinery underlies the functional diversity of forest fungi.</title>
        <authorList>
            <consortium name="US DOE Joint Genome Institute (JGI-PGF)"/>
            <person name="Eastwood D.C."/>
            <person name="Floudas D."/>
            <person name="Binder M."/>
            <person name="Majcherczyk A."/>
            <person name="Schneider P."/>
            <person name="Aerts A."/>
            <person name="Asiegbu F.O."/>
            <person name="Baker S.E."/>
            <person name="Barry K."/>
            <person name="Bendiksby M."/>
            <person name="Blumentritt M."/>
            <person name="Coutinho P.M."/>
            <person name="Cullen D."/>
            <person name="Cullen D."/>
            <person name="Gathman A."/>
            <person name="Goodell B."/>
            <person name="Henrissat B."/>
            <person name="Ihrmark K."/>
            <person name="Kauserud H."/>
            <person name="Kohler A."/>
            <person name="LaButti K."/>
            <person name="Lapidus A."/>
            <person name="Lavin J.L."/>
            <person name="Lee Y.-H."/>
            <person name="Lindquist E."/>
            <person name="Lilly W."/>
            <person name="Lucas S."/>
            <person name="Morin E."/>
            <person name="Murat C."/>
            <person name="Oguiza J.A."/>
            <person name="Park J."/>
            <person name="Pisabarro A.G."/>
            <person name="Riley R."/>
            <person name="Rosling A."/>
            <person name="Salamov A."/>
            <person name="Schmidt O."/>
            <person name="Schmutz J."/>
            <person name="Skrede I."/>
            <person name="Stenlid J."/>
            <person name="Wiebenga A."/>
            <person name="Xie X."/>
            <person name="Kues U."/>
            <person name="Hibbett D.S."/>
            <person name="Hoffmeister D."/>
            <person name="Hogberg N."/>
            <person name="Martin F."/>
            <person name="Grigoriev I.V."/>
            <person name="Watkinson S.C."/>
        </authorList>
    </citation>
    <scope>NUCLEOTIDE SEQUENCE</scope>
    <source>
        <strain evidence="12">S7.9</strain>
    </source>
</reference>
<keyword evidence="5" id="KW-0808">Transferase</keyword>
<evidence type="ECO:0000256" key="9">
    <source>
        <dbReference type="ARBA" id="ARBA00023136"/>
    </source>
</evidence>
<dbReference type="HOGENOM" id="CLU_004298_1_1_1"/>
<dbReference type="UniPathway" id="UPA00196"/>
<feature type="transmembrane region" description="Helical" evidence="11">
    <location>
        <begin position="552"/>
        <end position="571"/>
    </location>
</feature>
<dbReference type="GeneID" id="18810394"/>
<dbReference type="InterPro" id="IPR037675">
    <property type="entry name" value="PIG-O_N"/>
</dbReference>
<dbReference type="InterPro" id="IPR017850">
    <property type="entry name" value="Alkaline_phosphatase_core_sf"/>
</dbReference>
<evidence type="ECO:0000256" key="8">
    <source>
        <dbReference type="ARBA" id="ARBA00022989"/>
    </source>
</evidence>
<dbReference type="Gene3D" id="3.40.720.10">
    <property type="entry name" value="Alkaline Phosphatase, subunit A"/>
    <property type="match status" value="1"/>
</dbReference>
<feature type="transmembrane region" description="Helical" evidence="11">
    <location>
        <begin position="749"/>
        <end position="771"/>
    </location>
</feature>
<keyword evidence="6 11" id="KW-0812">Transmembrane</keyword>
<feature type="transmembrane region" description="Helical" evidence="11">
    <location>
        <begin position="6"/>
        <end position="24"/>
    </location>
</feature>
<dbReference type="GO" id="GO:0006506">
    <property type="term" value="P:GPI anchor biosynthetic process"/>
    <property type="evidence" value="ECO:0007669"/>
    <property type="project" value="UniProtKB-UniPathway"/>
</dbReference>
<feature type="transmembrane region" description="Helical" evidence="11">
    <location>
        <begin position="619"/>
        <end position="640"/>
    </location>
</feature>
<feature type="transmembrane region" description="Helical" evidence="11">
    <location>
        <begin position="652"/>
        <end position="675"/>
    </location>
</feature>
<evidence type="ECO:0000256" key="5">
    <source>
        <dbReference type="ARBA" id="ARBA00022679"/>
    </source>
</evidence>
<evidence type="ECO:0000313" key="12">
    <source>
        <dbReference type="EMBL" id="EGO23316.1"/>
    </source>
</evidence>
<proteinExistence type="inferred from homology"/>
<comment type="similarity">
    <text evidence="3">Belongs to the PIGG/PIGN/PIGO family. PIGO subfamily.</text>
</comment>
<keyword evidence="10" id="KW-0325">Glycoprotein</keyword>
<feature type="transmembrane region" description="Helical" evidence="11">
    <location>
        <begin position="953"/>
        <end position="975"/>
    </location>
</feature>
<feature type="transmembrane region" description="Helical" evidence="11">
    <location>
        <begin position="777"/>
        <end position="794"/>
    </location>
</feature>
<dbReference type="InterPro" id="IPR039524">
    <property type="entry name" value="PIGO/GPI13"/>
</dbReference>
<keyword evidence="7" id="KW-0256">Endoplasmic reticulum</keyword>
<keyword evidence="9 11" id="KW-0472">Membrane</keyword>
<evidence type="ECO:0000256" key="2">
    <source>
        <dbReference type="ARBA" id="ARBA00004687"/>
    </source>
</evidence>
<dbReference type="GO" id="GO:0005789">
    <property type="term" value="C:endoplasmic reticulum membrane"/>
    <property type="evidence" value="ECO:0007669"/>
    <property type="project" value="UniProtKB-SubCell"/>
</dbReference>
<dbReference type="SUPFAM" id="SSF53649">
    <property type="entry name" value="Alkaline phosphatase-like"/>
    <property type="match status" value="1"/>
</dbReference>
<feature type="transmembrane region" description="Helical" evidence="11">
    <location>
        <begin position="580"/>
        <end position="599"/>
    </location>
</feature>
<evidence type="ECO:0000256" key="7">
    <source>
        <dbReference type="ARBA" id="ARBA00022824"/>
    </source>
</evidence>
<feature type="transmembrane region" description="Helical" evidence="11">
    <location>
        <begin position="500"/>
        <end position="521"/>
    </location>
</feature>
<dbReference type="KEGG" id="sla:SERLADRAFT_371525"/>
<organism>
    <name type="scientific">Serpula lacrymans var. lacrymans (strain S7.9)</name>
    <name type="common">Dry rot fungus</name>
    <dbReference type="NCBI Taxonomy" id="578457"/>
    <lineage>
        <taxon>Eukaryota</taxon>
        <taxon>Fungi</taxon>
        <taxon>Dikarya</taxon>
        <taxon>Basidiomycota</taxon>
        <taxon>Agaricomycotina</taxon>
        <taxon>Agaricomycetes</taxon>
        <taxon>Agaricomycetidae</taxon>
        <taxon>Boletales</taxon>
        <taxon>Coniophorineae</taxon>
        <taxon>Serpulaceae</taxon>
        <taxon>Serpula</taxon>
    </lineage>
</organism>
<gene>
    <name evidence="12" type="ORF">SERLADRAFT_371525</name>
</gene>
<dbReference type="Proteomes" id="UP000008064">
    <property type="component" value="Unassembled WGS sequence"/>
</dbReference>
<evidence type="ECO:0000256" key="11">
    <source>
        <dbReference type="SAM" id="Phobius"/>
    </source>
</evidence>
<comment type="subcellular location">
    <subcellularLocation>
        <location evidence="1">Endoplasmic reticulum membrane</location>
        <topology evidence="1">Multi-pass membrane protein</topology>
    </subcellularLocation>
</comment>
<feature type="transmembrane region" description="Helical" evidence="11">
    <location>
        <begin position="430"/>
        <end position="451"/>
    </location>
</feature>
<comment type="pathway">
    <text evidence="2">Glycolipid biosynthesis; glycosylphosphatidylinositol-anchor biosynthesis.</text>
</comment>
<evidence type="ECO:0000256" key="3">
    <source>
        <dbReference type="ARBA" id="ARBA00008695"/>
    </source>
</evidence>
<feature type="transmembrane region" description="Helical" evidence="11">
    <location>
        <begin position="695"/>
        <end position="718"/>
    </location>
</feature>
<name>F8P2D8_SERL9</name>
<dbReference type="InterPro" id="IPR002591">
    <property type="entry name" value="Phosphodiest/P_Trfase"/>
</dbReference>
<evidence type="ECO:0000256" key="1">
    <source>
        <dbReference type="ARBA" id="ARBA00004477"/>
    </source>
</evidence>
<feature type="transmembrane region" description="Helical" evidence="11">
    <location>
        <begin position="471"/>
        <end position="488"/>
    </location>
</feature>
<dbReference type="PANTHER" id="PTHR23071:SF1">
    <property type="entry name" value="GPI ETHANOLAMINE PHOSPHATE TRANSFERASE 3"/>
    <property type="match status" value="1"/>
</dbReference>
<evidence type="ECO:0000256" key="4">
    <source>
        <dbReference type="ARBA" id="ARBA00022502"/>
    </source>
</evidence>
<sequence>MLSKQIYLLLWVLFVHLAGIYLFTKGFLLNRLSLSDSSICSHDVCTSLATHKKAILLVIDALRFDFISNDPPHPASPYHHNILTLPRELTEQHPERSFIFNAYADPPTTTLQRIKGLTTGSLPTFVDIGSSFGGSAIEEDSLIHQLQVAGRKIAFMGDDTWTTVFPDIFESNMSFPYDSFNVEDLHTVDEGVVMHLLPLLSDRTLSWDFAIAHGLGVDHAGHRVGPDHPTMRAKLAQMNDLLIRVVDLLEDDTLLVVIGDHGMDRTGNHGGDSVLETMSAVWIYSKGPILSGRTSSIPQTILPNIVFPGASVPHRLIQQVDIVPSLSLLLGLPIPFNNLGSIIPELFDRDTEHYILEQALDANAVQIQKYTETYRATSSGKELDAAWLDFQSAWAASQSTSSEERVASLFDYNRLVLSSCRVLWAQFNSILIGCGLAVIIAGVLAGLVLYLGLNYSDKPEQWLSDQLSRCLFGIVGGAVAGTAVYFLLKSRVEGIGASHSIIFSSAFISSLVIIISSYASFSFNALKSISLPLVLHALCFASNSFTIWEDRLVLYLLLTSMVPSVLTGFTAPTPRLRYRILGYSAVFAICVRLMAMSTVCREEQQIHCLVSFYSSSSSSAPHLLPLFLALPTSFALPRIMKKILSTSKSDGCLAAFFLPYFLTPALVAGSLFWMLEWAQSADLFDELAGDNLRVIRTIMARGVIVGMAVVGLAVWRVVPVCLEIQRDQQVDTETKGTTHDQDEKKQVTVLGFANAFGSPYLIFWSIFLALVWATTQLTGQIILGLTTIALLAYLEVADGVRDVVGLNAAFTSGNPSSISDLDLSHIRVPLTFSKIVPLALLGIHAFHGTGHQPTIPSMQWKTAFVLAKNVVFPFSQATVILNTLGPHFLLALASPLLVLWNLPPLPPPSLSIPSLRAALGISLYYSTLLLGSAGSAAALRRHLMVWKIFAPRYMFAAVSLIAIDLGALIGVVIGVDRIRERITKIFQAIA</sequence>
<dbReference type="RefSeq" id="XP_007320556.1">
    <property type="nucleotide sequence ID" value="XM_007320494.1"/>
</dbReference>
<dbReference type="AlphaFoldDB" id="F8P2D8"/>
<dbReference type="CDD" id="cd16023">
    <property type="entry name" value="GPI_EPT_3"/>
    <property type="match status" value="1"/>
</dbReference>
<dbReference type="Pfam" id="PF01663">
    <property type="entry name" value="Phosphodiest"/>
    <property type="match status" value="1"/>
</dbReference>
<dbReference type="EMBL" id="GL945436">
    <property type="protein sequence ID" value="EGO23316.1"/>
    <property type="molecule type" value="Genomic_DNA"/>
</dbReference>
<dbReference type="OrthoDB" id="272139at2759"/>
<dbReference type="GO" id="GO:0051377">
    <property type="term" value="F:mannose-ethanolamine phosphotransferase activity"/>
    <property type="evidence" value="ECO:0007669"/>
    <property type="project" value="InterPro"/>
</dbReference>
<dbReference type="PANTHER" id="PTHR23071">
    <property type="entry name" value="PHOSPHATIDYLINOSITOL GLYCAN"/>
    <property type="match status" value="1"/>
</dbReference>
<feature type="transmembrane region" description="Helical" evidence="11">
    <location>
        <begin position="879"/>
        <end position="902"/>
    </location>
</feature>
<keyword evidence="4" id="KW-0337">GPI-anchor biosynthesis</keyword>
<accession>F8P2D8</accession>
<protein>
    <submittedName>
        <fullName evidence="12">Uncharacterized protein</fullName>
    </submittedName>
</protein>
<keyword evidence="8 11" id="KW-1133">Transmembrane helix</keyword>
<evidence type="ECO:0000256" key="10">
    <source>
        <dbReference type="ARBA" id="ARBA00023180"/>
    </source>
</evidence>